<feature type="transmembrane region" description="Helical" evidence="1">
    <location>
        <begin position="7"/>
        <end position="26"/>
    </location>
</feature>
<keyword evidence="1" id="KW-0472">Membrane</keyword>
<evidence type="ECO:0000256" key="1">
    <source>
        <dbReference type="SAM" id="Phobius"/>
    </source>
</evidence>
<feature type="transmembrane region" description="Helical" evidence="1">
    <location>
        <begin position="32"/>
        <end position="51"/>
    </location>
</feature>
<dbReference type="RefSeq" id="WP_181752277.1">
    <property type="nucleotide sequence ID" value="NZ_JACEIQ010000011.1"/>
</dbReference>
<dbReference type="InterPro" id="IPR019649">
    <property type="entry name" value="DUF2512"/>
</dbReference>
<accession>A0A7W1WSA6</accession>
<evidence type="ECO:0000313" key="2">
    <source>
        <dbReference type="EMBL" id="MBA4495043.1"/>
    </source>
</evidence>
<keyword evidence="1" id="KW-0812">Transmembrane</keyword>
<name>A0A7W1WSA6_9BACL</name>
<organism evidence="2 3">
    <name type="scientific">Paenactinomyces guangxiensis</name>
    <dbReference type="NCBI Taxonomy" id="1490290"/>
    <lineage>
        <taxon>Bacteria</taxon>
        <taxon>Bacillati</taxon>
        <taxon>Bacillota</taxon>
        <taxon>Bacilli</taxon>
        <taxon>Bacillales</taxon>
        <taxon>Thermoactinomycetaceae</taxon>
        <taxon>Paenactinomyces</taxon>
    </lineage>
</organism>
<evidence type="ECO:0000313" key="3">
    <source>
        <dbReference type="Proteomes" id="UP000535491"/>
    </source>
</evidence>
<comment type="caution">
    <text evidence="2">The sequence shown here is derived from an EMBL/GenBank/DDBJ whole genome shotgun (WGS) entry which is preliminary data.</text>
</comment>
<protein>
    <submittedName>
        <fullName evidence="2">DUF2512 family protein</fullName>
    </submittedName>
</protein>
<reference evidence="2 3" key="1">
    <citation type="submission" date="2020-07" db="EMBL/GenBank/DDBJ databases">
        <authorList>
            <person name="Feng H."/>
        </authorList>
    </citation>
    <scope>NUCLEOTIDE SEQUENCE [LARGE SCALE GENOMIC DNA]</scope>
    <source>
        <strain evidence="3">s-10</strain>
    </source>
</reference>
<proteinExistence type="predicted"/>
<keyword evidence="3" id="KW-1185">Reference proteome</keyword>
<gene>
    <name evidence="2" type="ORF">H1191_12060</name>
</gene>
<feature type="transmembrane region" description="Helical" evidence="1">
    <location>
        <begin position="58"/>
        <end position="76"/>
    </location>
</feature>
<dbReference type="Proteomes" id="UP000535491">
    <property type="component" value="Unassembled WGS sequence"/>
</dbReference>
<dbReference type="Pfam" id="PF10710">
    <property type="entry name" value="DUF2512"/>
    <property type="match status" value="1"/>
</dbReference>
<dbReference type="EMBL" id="JACEIQ010000011">
    <property type="protein sequence ID" value="MBA4495043.1"/>
    <property type="molecule type" value="Genomic_DNA"/>
</dbReference>
<keyword evidence="1" id="KW-1133">Transmembrane helix</keyword>
<dbReference type="AlphaFoldDB" id="A0A7W1WSA6"/>
<sequence>MKHTFTLLIKFLFTSVVLYLILGLLFRVSYTNILLTSIAITVIGYLFDLFLMPRIGNLFSTITDFMVTAFIVWLFGTLLFDTDIATYYYKRNTMPLFEVTTISALVIAAGEWFFHRYMKRTLFAEEMND</sequence>
<feature type="transmembrane region" description="Helical" evidence="1">
    <location>
        <begin position="96"/>
        <end position="114"/>
    </location>
</feature>